<organism evidence="2">
    <name type="scientific">uncultured Solirubrobacteraceae bacterium</name>
    <dbReference type="NCBI Taxonomy" id="1162706"/>
    <lineage>
        <taxon>Bacteria</taxon>
        <taxon>Bacillati</taxon>
        <taxon>Actinomycetota</taxon>
        <taxon>Thermoleophilia</taxon>
        <taxon>Solirubrobacterales</taxon>
        <taxon>Solirubrobacteraceae</taxon>
        <taxon>environmental samples</taxon>
    </lineage>
</organism>
<feature type="compositionally biased region" description="Basic and acidic residues" evidence="1">
    <location>
        <begin position="88"/>
        <end position="97"/>
    </location>
</feature>
<proteinExistence type="predicted"/>
<name>A0A6J4SQT1_9ACTN</name>
<reference evidence="2" key="1">
    <citation type="submission" date="2020-02" db="EMBL/GenBank/DDBJ databases">
        <authorList>
            <person name="Meier V. D."/>
        </authorList>
    </citation>
    <scope>NUCLEOTIDE SEQUENCE</scope>
    <source>
        <strain evidence="2">AVDCRST_MAG30</strain>
    </source>
</reference>
<gene>
    <name evidence="2" type="ORF">AVDCRST_MAG30-2016</name>
</gene>
<dbReference type="AlphaFoldDB" id="A0A6J4SQT1"/>
<sequence length="296" mass="30406">CPHTGQGVTAISSRHQRHTQGSSEAVRSAASCGTSTGYATLSTSFEVPHHFGPRGVGSTLWVGSRPSAVLTGPVIQPVSPPWSATTSREARVSDGRGTEGVPAWMRCTEGCGHEETPNAAPGVKEPTCWPNDGCGVVSPLTLPSQVKTCSSASMRGSSETSIPGPGTCGAIAEAKEARTAAASGGRGVRWIDRRSVSSAARTISRRTRAEGSSQSGTMAQTWPPASIPEVTASTTISVCSRVGGSMKASIRLSEPRNRSGLRPNVRVTGRTGACGCAEGSVTARTLRGLGARPAHC</sequence>
<accession>A0A6J4SQT1</accession>
<feature type="region of interest" description="Disordered" evidence="1">
    <location>
        <begin position="78"/>
        <end position="97"/>
    </location>
</feature>
<feature type="non-terminal residue" evidence="2">
    <location>
        <position position="1"/>
    </location>
</feature>
<feature type="non-terminal residue" evidence="2">
    <location>
        <position position="296"/>
    </location>
</feature>
<protein>
    <submittedName>
        <fullName evidence="2">Uncharacterized protein</fullName>
    </submittedName>
</protein>
<evidence type="ECO:0000313" key="2">
    <source>
        <dbReference type="EMBL" id="CAA9502797.1"/>
    </source>
</evidence>
<feature type="compositionally biased region" description="Polar residues" evidence="1">
    <location>
        <begin position="210"/>
        <end position="220"/>
    </location>
</feature>
<feature type="region of interest" description="Disordered" evidence="1">
    <location>
        <begin position="1"/>
        <end position="28"/>
    </location>
</feature>
<dbReference type="EMBL" id="CADCVS010000266">
    <property type="protein sequence ID" value="CAA9502797.1"/>
    <property type="molecule type" value="Genomic_DNA"/>
</dbReference>
<feature type="region of interest" description="Disordered" evidence="1">
    <location>
        <begin position="199"/>
        <end position="224"/>
    </location>
</feature>
<evidence type="ECO:0000256" key="1">
    <source>
        <dbReference type="SAM" id="MobiDB-lite"/>
    </source>
</evidence>